<proteinExistence type="predicted"/>
<evidence type="ECO:0000313" key="2">
    <source>
        <dbReference type="EMBL" id="PON47673.1"/>
    </source>
</evidence>
<feature type="transmembrane region" description="Helical" evidence="1">
    <location>
        <begin position="27"/>
        <end position="60"/>
    </location>
</feature>
<organism evidence="2 3">
    <name type="scientific">Parasponia andersonii</name>
    <name type="common">Sponia andersonii</name>
    <dbReference type="NCBI Taxonomy" id="3476"/>
    <lineage>
        <taxon>Eukaryota</taxon>
        <taxon>Viridiplantae</taxon>
        <taxon>Streptophyta</taxon>
        <taxon>Embryophyta</taxon>
        <taxon>Tracheophyta</taxon>
        <taxon>Spermatophyta</taxon>
        <taxon>Magnoliopsida</taxon>
        <taxon>eudicotyledons</taxon>
        <taxon>Gunneridae</taxon>
        <taxon>Pentapetalae</taxon>
        <taxon>rosids</taxon>
        <taxon>fabids</taxon>
        <taxon>Rosales</taxon>
        <taxon>Cannabaceae</taxon>
        <taxon>Parasponia</taxon>
    </lineage>
</organism>
<reference evidence="3" key="1">
    <citation type="submission" date="2016-06" db="EMBL/GenBank/DDBJ databases">
        <title>Parallel loss of symbiosis genes in relatives of nitrogen-fixing non-legume Parasponia.</title>
        <authorList>
            <person name="Van Velzen R."/>
            <person name="Holmer R."/>
            <person name="Bu F."/>
            <person name="Rutten L."/>
            <person name="Van Zeijl A."/>
            <person name="Liu W."/>
            <person name="Santuari L."/>
            <person name="Cao Q."/>
            <person name="Sharma T."/>
            <person name="Shen D."/>
            <person name="Roswanjaya Y."/>
            <person name="Wardhani T."/>
            <person name="Kalhor M.S."/>
            <person name="Jansen J."/>
            <person name="Van den Hoogen J."/>
            <person name="Gungor B."/>
            <person name="Hartog M."/>
            <person name="Hontelez J."/>
            <person name="Verver J."/>
            <person name="Yang W.-C."/>
            <person name="Schijlen E."/>
            <person name="Repin R."/>
            <person name="Schilthuizen M."/>
            <person name="Schranz E."/>
            <person name="Heidstra R."/>
            <person name="Miyata K."/>
            <person name="Fedorova E."/>
            <person name="Kohlen W."/>
            <person name="Bisseling T."/>
            <person name="Smit S."/>
            <person name="Geurts R."/>
        </authorList>
    </citation>
    <scope>NUCLEOTIDE SEQUENCE [LARGE SCALE GENOMIC DNA]</scope>
    <source>
        <strain evidence="3">cv. WU1-14</strain>
    </source>
</reference>
<dbReference type="Proteomes" id="UP000237105">
    <property type="component" value="Unassembled WGS sequence"/>
</dbReference>
<keyword evidence="1" id="KW-1133">Transmembrane helix</keyword>
<evidence type="ECO:0000256" key="1">
    <source>
        <dbReference type="SAM" id="Phobius"/>
    </source>
</evidence>
<sequence>LFRVVFFLAEPNQQECPENSDFKVVDLFWLFLVGLGAFVEILTTLVGYAINLGFATWLLFAKKGEVGT</sequence>
<keyword evidence="1" id="KW-0472">Membrane</keyword>
<accession>A0A2P5BFW8</accession>
<feature type="non-terminal residue" evidence="2">
    <location>
        <position position="1"/>
    </location>
</feature>
<keyword evidence="1" id="KW-0812">Transmembrane</keyword>
<dbReference type="EMBL" id="JXTB01000291">
    <property type="protein sequence ID" value="PON47673.1"/>
    <property type="molecule type" value="Genomic_DNA"/>
</dbReference>
<comment type="caution">
    <text evidence="2">The sequence shown here is derived from an EMBL/GenBank/DDBJ whole genome shotgun (WGS) entry which is preliminary data.</text>
</comment>
<evidence type="ECO:0000313" key="3">
    <source>
        <dbReference type="Proteomes" id="UP000237105"/>
    </source>
</evidence>
<gene>
    <name evidence="2" type="ORF">PanWU01x14_242940</name>
</gene>
<name>A0A2P5BFW8_PARAD</name>
<dbReference type="AlphaFoldDB" id="A0A2P5BFW8"/>
<protein>
    <submittedName>
        <fullName evidence="2">Uncharacterized protein</fullName>
    </submittedName>
</protein>
<keyword evidence="3" id="KW-1185">Reference proteome</keyword>